<name>A0A9C7Q2Y3_9RHOD</name>
<dbReference type="GO" id="GO:0032958">
    <property type="term" value="P:inositol phosphate biosynthetic process"/>
    <property type="evidence" value="ECO:0007669"/>
    <property type="project" value="InterPro"/>
</dbReference>
<organism evidence="6 7">
    <name type="scientific">Galdieria partita</name>
    <dbReference type="NCBI Taxonomy" id="83374"/>
    <lineage>
        <taxon>Eukaryota</taxon>
        <taxon>Rhodophyta</taxon>
        <taxon>Bangiophyceae</taxon>
        <taxon>Galdieriales</taxon>
        <taxon>Galdieriaceae</taxon>
        <taxon>Galdieria</taxon>
    </lineage>
</organism>
<dbReference type="AlphaFoldDB" id="A0A9C7Q2Y3"/>
<dbReference type="GO" id="GO:0005634">
    <property type="term" value="C:nucleus"/>
    <property type="evidence" value="ECO:0007669"/>
    <property type="project" value="TreeGrafter"/>
</dbReference>
<dbReference type="Gene3D" id="3.30.470.160">
    <property type="entry name" value="Inositol polyphosphate kinase"/>
    <property type="match status" value="2"/>
</dbReference>
<feature type="region of interest" description="Disordered" evidence="5">
    <location>
        <begin position="82"/>
        <end position="128"/>
    </location>
</feature>
<evidence type="ECO:0000313" key="7">
    <source>
        <dbReference type="Proteomes" id="UP001061958"/>
    </source>
</evidence>
<dbReference type="SUPFAM" id="SSF56104">
    <property type="entry name" value="SAICAR synthase-like"/>
    <property type="match status" value="1"/>
</dbReference>
<keyword evidence="7" id="KW-1185">Reference proteome</keyword>
<dbReference type="InterPro" id="IPR038286">
    <property type="entry name" value="IPK_sf"/>
</dbReference>
<dbReference type="OrthoDB" id="2573163at2759"/>
<accession>A0A9C7Q2Y3</accession>
<dbReference type="PANTHER" id="PTHR12400:SF21">
    <property type="entry name" value="KINASE"/>
    <property type="match status" value="1"/>
</dbReference>
<sequence length="414" mass="47524">MDQKSTTCLEALAKLSQQREHQSTSATLCSSEHFFVNETNYSDATFLSSTEEAFISTPSSSTQRPAPGLKRVSTGPVNSILESCQMDKPSSSQLERPEQEEAEENYSGASSEEDCFQGTPYPHQVGGHGALSSYKRGRVLKPVARKEIDFYNFIYSDSVPSELEWLRMITPKYFGQLKTQAKARRLLESESMPFSQTFTNTVAHEDMKDSERNIWKDQVGELVMDTNPWARACLLKELQKEEDVKSFIILEDLTCHLKKPCVLDCKMGTRHYDDDATEEKKKAHIEKATKTTSSCTGIRFTGMQVYKVPSHTFLFHDKYYGRRLKPHELKRELFEFLHNGVLLRVDIIEQFLSKLHWLFQRDEVTTCPMSDMRMIDFAHTQRCVGEKNDGYLFGLSNLIHLMESLLEDERNEVS</sequence>
<dbReference type="Pfam" id="PF03770">
    <property type="entry name" value="IPK"/>
    <property type="match status" value="2"/>
</dbReference>
<dbReference type="InterPro" id="IPR005522">
    <property type="entry name" value="IPK"/>
</dbReference>
<evidence type="ECO:0000256" key="3">
    <source>
        <dbReference type="ARBA" id="ARBA00022777"/>
    </source>
</evidence>
<keyword evidence="3 4" id="KW-0418">Kinase</keyword>
<evidence type="ECO:0000256" key="2">
    <source>
        <dbReference type="ARBA" id="ARBA00022679"/>
    </source>
</evidence>
<dbReference type="GO" id="GO:0005737">
    <property type="term" value="C:cytoplasm"/>
    <property type="evidence" value="ECO:0007669"/>
    <property type="project" value="TreeGrafter"/>
</dbReference>
<reference evidence="6" key="1">
    <citation type="journal article" date="2022" name="Proc. Natl. Acad. Sci. U.S.A.">
        <title>Life cycle and functional genomics of the unicellular red alga Galdieria for elucidating algal and plant evolution and industrial use.</title>
        <authorList>
            <person name="Hirooka S."/>
            <person name="Itabashi T."/>
            <person name="Ichinose T.M."/>
            <person name="Onuma R."/>
            <person name="Fujiwara T."/>
            <person name="Yamashita S."/>
            <person name="Jong L.W."/>
            <person name="Tomita R."/>
            <person name="Iwane A.H."/>
            <person name="Miyagishima S.Y."/>
        </authorList>
    </citation>
    <scope>NUCLEOTIDE SEQUENCE</scope>
    <source>
        <strain evidence="6">NBRC 102759</strain>
    </source>
</reference>
<dbReference type="EC" id="2.7.-.-" evidence="4"/>
<protein>
    <recommendedName>
        <fullName evidence="4">Kinase</fullName>
        <ecNumber evidence="4">2.7.-.-</ecNumber>
    </recommendedName>
</protein>
<dbReference type="GO" id="GO:0016301">
    <property type="term" value="F:kinase activity"/>
    <property type="evidence" value="ECO:0007669"/>
    <property type="project" value="UniProtKB-KW"/>
</dbReference>
<reference evidence="6" key="2">
    <citation type="submission" date="2022-01" db="EMBL/GenBank/DDBJ databases">
        <authorList>
            <person name="Hirooka S."/>
            <person name="Miyagishima S.Y."/>
        </authorList>
    </citation>
    <scope>NUCLEOTIDE SEQUENCE</scope>
    <source>
        <strain evidence="6">NBRC 102759</strain>
    </source>
</reference>
<evidence type="ECO:0000256" key="4">
    <source>
        <dbReference type="RuleBase" id="RU363090"/>
    </source>
</evidence>
<evidence type="ECO:0000256" key="5">
    <source>
        <dbReference type="SAM" id="MobiDB-lite"/>
    </source>
</evidence>
<proteinExistence type="inferred from homology"/>
<feature type="compositionally biased region" description="Polar residues" evidence="5">
    <location>
        <begin position="82"/>
        <end position="94"/>
    </location>
</feature>
<evidence type="ECO:0000313" key="6">
    <source>
        <dbReference type="EMBL" id="GJQ14597.1"/>
    </source>
</evidence>
<comment type="similarity">
    <text evidence="1 4">Belongs to the inositol phosphokinase (IPK) family.</text>
</comment>
<dbReference type="EMBL" id="BQMJ01000057">
    <property type="protein sequence ID" value="GJQ14597.1"/>
    <property type="molecule type" value="Genomic_DNA"/>
</dbReference>
<dbReference type="PANTHER" id="PTHR12400">
    <property type="entry name" value="INOSITOL POLYPHOSPHATE KINASE"/>
    <property type="match status" value="1"/>
</dbReference>
<evidence type="ECO:0000256" key="1">
    <source>
        <dbReference type="ARBA" id="ARBA00007374"/>
    </source>
</evidence>
<keyword evidence="2 4" id="KW-0808">Transferase</keyword>
<dbReference type="Proteomes" id="UP001061958">
    <property type="component" value="Unassembled WGS sequence"/>
</dbReference>
<comment type="caution">
    <text evidence="6">The sequence shown here is derived from an EMBL/GenBank/DDBJ whole genome shotgun (WGS) entry which is preliminary data.</text>
</comment>
<gene>
    <name evidence="6" type="ORF">GpartN1_g6388.t1</name>
</gene>